<feature type="transmembrane region" description="Helical" evidence="1">
    <location>
        <begin position="117"/>
        <end position="141"/>
    </location>
</feature>
<proteinExistence type="predicted"/>
<feature type="transmembrane region" description="Helical" evidence="1">
    <location>
        <begin position="65"/>
        <end position="86"/>
    </location>
</feature>
<reference evidence="2 3" key="1">
    <citation type="submission" date="2024-01" db="EMBL/GenBank/DDBJ databases">
        <title>Genome insights into Plantactinospora sonchi sp. nov.</title>
        <authorList>
            <person name="Wang L."/>
        </authorList>
    </citation>
    <scope>NUCLEOTIDE SEQUENCE [LARGE SCALE GENOMIC DNA]</scope>
    <source>
        <strain evidence="2 3">NEAU-QY2</strain>
    </source>
</reference>
<protein>
    <submittedName>
        <fullName evidence="2">Uncharacterized protein</fullName>
    </submittedName>
</protein>
<feature type="transmembrane region" description="Helical" evidence="1">
    <location>
        <begin position="38"/>
        <end position="58"/>
    </location>
</feature>
<dbReference type="RefSeq" id="WP_331216629.1">
    <property type="nucleotide sequence ID" value="NZ_JAZGQK010000021.1"/>
</dbReference>
<accession>A0ABU7RYZ1</accession>
<keyword evidence="1" id="KW-0472">Membrane</keyword>
<keyword evidence="1" id="KW-1133">Transmembrane helix</keyword>
<keyword evidence="3" id="KW-1185">Reference proteome</keyword>
<dbReference type="EMBL" id="JAZGQK010000021">
    <property type="protein sequence ID" value="MEE6261546.1"/>
    <property type="molecule type" value="Genomic_DNA"/>
</dbReference>
<evidence type="ECO:0000313" key="3">
    <source>
        <dbReference type="Proteomes" id="UP001332243"/>
    </source>
</evidence>
<comment type="caution">
    <text evidence="2">The sequence shown here is derived from an EMBL/GenBank/DDBJ whole genome shotgun (WGS) entry which is preliminary data.</text>
</comment>
<dbReference type="Proteomes" id="UP001332243">
    <property type="component" value="Unassembled WGS sequence"/>
</dbReference>
<evidence type="ECO:0000313" key="2">
    <source>
        <dbReference type="EMBL" id="MEE6261546.1"/>
    </source>
</evidence>
<gene>
    <name evidence="2" type="ORF">V1633_23965</name>
</gene>
<name>A0ABU7RYZ1_9ACTN</name>
<organism evidence="2 3">
    <name type="scientific">Plantactinospora sonchi</name>
    <dbReference type="NCBI Taxonomy" id="1544735"/>
    <lineage>
        <taxon>Bacteria</taxon>
        <taxon>Bacillati</taxon>
        <taxon>Actinomycetota</taxon>
        <taxon>Actinomycetes</taxon>
        <taxon>Micromonosporales</taxon>
        <taxon>Micromonosporaceae</taxon>
        <taxon>Plantactinospora</taxon>
    </lineage>
</organism>
<evidence type="ECO:0000256" key="1">
    <source>
        <dbReference type="SAM" id="Phobius"/>
    </source>
</evidence>
<sequence length="162" mass="17059">MSRAVRTFGFPWPVLVGLAALAAPRVVVHDLGVVEEGSLVNGLLVFLPPLCWIAAVLWRRPPRPFLTVLLIGALYGVFLAVGHQLLWDAAFDGSTPALGGNLTDLDSGAREGIMRTAAVLSSLVTGTFVGVVTGAVAALLCRVVSAHDNKPDHVSGQLSDRR</sequence>
<keyword evidence="1" id="KW-0812">Transmembrane</keyword>